<feature type="domain" description="Enoyl reductase (ER)" evidence="2">
    <location>
        <begin position="10"/>
        <end position="295"/>
    </location>
</feature>
<evidence type="ECO:0000256" key="1">
    <source>
        <dbReference type="ARBA" id="ARBA00022857"/>
    </source>
</evidence>
<dbReference type="InterPro" id="IPR013154">
    <property type="entry name" value="ADH-like_N"/>
</dbReference>
<dbReference type="InterPro" id="IPR036291">
    <property type="entry name" value="NAD(P)-bd_dom_sf"/>
</dbReference>
<evidence type="ECO:0000259" key="2">
    <source>
        <dbReference type="SMART" id="SM00829"/>
    </source>
</evidence>
<organism evidence="3 4">
    <name type="scientific">Planotetraspora thailandica</name>
    <dbReference type="NCBI Taxonomy" id="487172"/>
    <lineage>
        <taxon>Bacteria</taxon>
        <taxon>Bacillati</taxon>
        <taxon>Actinomycetota</taxon>
        <taxon>Actinomycetes</taxon>
        <taxon>Streptosporangiales</taxon>
        <taxon>Streptosporangiaceae</taxon>
        <taxon>Planotetraspora</taxon>
    </lineage>
</organism>
<dbReference type="EMBL" id="BOOR01000076">
    <property type="protein sequence ID" value="GII59034.1"/>
    <property type="molecule type" value="Genomic_DNA"/>
</dbReference>
<comment type="caution">
    <text evidence="3">The sequence shown here is derived from an EMBL/GenBank/DDBJ whole genome shotgun (WGS) entry which is preliminary data.</text>
</comment>
<keyword evidence="4" id="KW-1185">Reference proteome</keyword>
<accession>A0A8J3Y1F2</accession>
<evidence type="ECO:0000313" key="4">
    <source>
        <dbReference type="Proteomes" id="UP000605992"/>
    </source>
</evidence>
<dbReference type="InterPro" id="IPR020843">
    <property type="entry name" value="ER"/>
</dbReference>
<dbReference type="SUPFAM" id="SSF50129">
    <property type="entry name" value="GroES-like"/>
    <property type="match status" value="1"/>
</dbReference>
<keyword evidence="1" id="KW-0521">NADP</keyword>
<dbReference type="InterPro" id="IPR051603">
    <property type="entry name" value="Zinc-ADH_QOR/CCCR"/>
</dbReference>
<proteinExistence type="predicted"/>
<dbReference type="PANTHER" id="PTHR44154:SF1">
    <property type="entry name" value="QUINONE OXIDOREDUCTASE"/>
    <property type="match status" value="1"/>
</dbReference>
<dbReference type="SMART" id="SM00829">
    <property type="entry name" value="PKS_ER"/>
    <property type="match status" value="1"/>
</dbReference>
<dbReference type="PANTHER" id="PTHR44154">
    <property type="entry name" value="QUINONE OXIDOREDUCTASE"/>
    <property type="match status" value="1"/>
</dbReference>
<dbReference type="Gene3D" id="3.40.50.720">
    <property type="entry name" value="NAD(P)-binding Rossmann-like Domain"/>
    <property type="match status" value="1"/>
</dbReference>
<protein>
    <submittedName>
        <fullName evidence="3">Oxidoreductase</fullName>
    </submittedName>
</protein>
<evidence type="ECO:0000313" key="3">
    <source>
        <dbReference type="EMBL" id="GII59034.1"/>
    </source>
</evidence>
<dbReference type="Pfam" id="PF08240">
    <property type="entry name" value="ADH_N"/>
    <property type="match status" value="1"/>
</dbReference>
<dbReference type="GO" id="GO:0016491">
    <property type="term" value="F:oxidoreductase activity"/>
    <property type="evidence" value="ECO:0007669"/>
    <property type="project" value="InterPro"/>
</dbReference>
<name>A0A8J3Y1F2_9ACTN</name>
<dbReference type="Pfam" id="PF13602">
    <property type="entry name" value="ADH_zinc_N_2"/>
    <property type="match status" value="1"/>
</dbReference>
<dbReference type="Proteomes" id="UP000605992">
    <property type="component" value="Unassembled WGS sequence"/>
</dbReference>
<dbReference type="Gene3D" id="3.90.180.10">
    <property type="entry name" value="Medium-chain alcohol dehydrogenases, catalytic domain"/>
    <property type="match status" value="1"/>
</dbReference>
<gene>
    <name evidence="3" type="ORF">Pth03_74230</name>
</gene>
<dbReference type="RefSeq" id="WP_203949112.1">
    <property type="nucleotide sequence ID" value="NZ_BOOR01000076.1"/>
</dbReference>
<dbReference type="SUPFAM" id="SSF51735">
    <property type="entry name" value="NAD(P)-binding Rossmann-fold domains"/>
    <property type="match status" value="1"/>
</dbReference>
<dbReference type="InterPro" id="IPR011032">
    <property type="entry name" value="GroES-like_sf"/>
</dbReference>
<dbReference type="CDD" id="cd05289">
    <property type="entry name" value="MDR_like_2"/>
    <property type="match status" value="1"/>
</dbReference>
<sequence>MKALLFAQYGDPNVLTVGDVPEPHAGPGEIRIAVRAAGVSPGDDAIRSGAWRDRVPLALPYVVGLDAAGVVDEVGDGVHGVRVGDEVFGLRFRGNTTAEYAVLDAWAHKPGNMRWPQAGGAATGIETAVRALDVLGVHSGTTLLLDGAGGGVGAVARGARVIGTASTPNHPFLEELGAIPIEYGPGLPERIQRVTGHPVDSAVDIAGRGSVEELVRITGDANAVLTLVNPAAENQGVRLLRFDPAADNSAALEYGAELVAAGRLAVHVAHAYPMDEGPAAHTRVASRHTRGKIVITVP</sequence>
<reference evidence="3" key="1">
    <citation type="submission" date="2021-01" db="EMBL/GenBank/DDBJ databases">
        <title>Whole genome shotgun sequence of Planotetraspora thailandica NBRC 104271.</title>
        <authorList>
            <person name="Komaki H."/>
            <person name="Tamura T."/>
        </authorList>
    </citation>
    <scope>NUCLEOTIDE SEQUENCE</scope>
    <source>
        <strain evidence="3">NBRC 104271</strain>
    </source>
</reference>
<dbReference type="AlphaFoldDB" id="A0A8J3Y1F2"/>